<sequence>MKKALSAVLLVVLILSSSTTSIANAKSLEKEVIPSSKEENIDDSIDSFTFDKRFLKTIVKDKISFAKQHNIPLSEDGKPIKKIEIEYVPATINEPVQSNNASIEPMGILFYVGQVTDHGSGWYNSSDDLYADITTSGPDTLVISKTVGFEAKRTGHIGVGDSELSGEIGFEIGRSYSVTFSSTTPVAKGERLNVKAYTTYLKKECWIYEKVGLQYVGTTWTYKPNGAYFVKTWY</sequence>
<dbReference type="OrthoDB" id="2626408at2"/>
<gene>
    <name evidence="2" type="ORF">EDD66_10477</name>
</gene>
<feature type="signal peptide" evidence="1">
    <location>
        <begin position="1"/>
        <end position="25"/>
    </location>
</feature>
<dbReference type="AlphaFoldDB" id="A0A3N1XPA8"/>
<organism evidence="2 3">
    <name type="scientific">Mobilisporobacter senegalensis</name>
    <dbReference type="NCBI Taxonomy" id="1329262"/>
    <lineage>
        <taxon>Bacteria</taxon>
        <taxon>Bacillati</taxon>
        <taxon>Bacillota</taxon>
        <taxon>Clostridia</taxon>
        <taxon>Lachnospirales</taxon>
        <taxon>Lachnospiraceae</taxon>
        <taxon>Mobilisporobacter</taxon>
    </lineage>
</organism>
<keyword evidence="3" id="KW-1185">Reference proteome</keyword>
<comment type="caution">
    <text evidence="2">The sequence shown here is derived from an EMBL/GenBank/DDBJ whole genome shotgun (WGS) entry which is preliminary data.</text>
</comment>
<dbReference type="EMBL" id="RJVG01000004">
    <property type="protein sequence ID" value="ROR28495.1"/>
    <property type="molecule type" value="Genomic_DNA"/>
</dbReference>
<evidence type="ECO:0000256" key="1">
    <source>
        <dbReference type="SAM" id="SignalP"/>
    </source>
</evidence>
<evidence type="ECO:0000313" key="3">
    <source>
        <dbReference type="Proteomes" id="UP000273083"/>
    </source>
</evidence>
<accession>A0A3N1XPA8</accession>
<dbReference type="RefSeq" id="WP_123609001.1">
    <property type="nucleotide sequence ID" value="NZ_RJVG01000004.1"/>
</dbReference>
<reference evidence="2 3" key="1">
    <citation type="submission" date="2018-11" db="EMBL/GenBank/DDBJ databases">
        <title>Genomic Encyclopedia of Type Strains, Phase IV (KMG-IV): sequencing the most valuable type-strain genomes for metagenomic binning, comparative biology and taxonomic classification.</title>
        <authorList>
            <person name="Goeker M."/>
        </authorList>
    </citation>
    <scope>NUCLEOTIDE SEQUENCE [LARGE SCALE GENOMIC DNA]</scope>
    <source>
        <strain evidence="2 3">DSM 26537</strain>
    </source>
</reference>
<proteinExistence type="predicted"/>
<protein>
    <submittedName>
        <fullName evidence="2">Uncharacterized protein</fullName>
    </submittedName>
</protein>
<feature type="chain" id="PRO_5018158647" evidence="1">
    <location>
        <begin position="26"/>
        <end position="234"/>
    </location>
</feature>
<evidence type="ECO:0000313" key="2">
    <source>
        <dbReference type="EMBL" id="ROR28495.1"/>
    </source>
</evidence>
<name>A0A3N1XPA8_9FIRM</name>
<dbReference type="Proteomes" id="UP000273083">
    <property type="component" value="Unassembled WGS sequence"/>
</dbReference>
<keyword evidence="1" id="KW-0732">Signal</keyword>